<keyword evidence="4" id="KW-0547">Nucleotide-binding</keyword>
<comment type="pathway">
    <text evidence="1">Secondary metabolite biosynthesis.</text>
</comment>
<comment type="similarity">
    <text evidence="2">Belongs to the ATP-dependent AMP-binding enzyme family.</text>
</comment>
<dbReference type="InterPro" id="IPR000873">
    <property type="entry name" value="AMP-dep_synth/lig_dom"/>
</dbReference>
<evidence type="ECO:0000256" key="3">
    <source>
        <dbReference type="ARBA" id="ARBA00022598"/>
    </source>
</evidence>
<evidence type="ECO:0000256" key="5">
    <source>
        <dbReference type="ARBA" id="ARBA00022840"/>
    </source>
</evidence>
<dbReference type="InterPro" id="IPR045851">
    <property type="entry name" value="AMP-bd_C_sf"/>
</dbReference>
<evidence type="ECO:0000256" key="2">
    <source>
        <dbReference type="ARBA" id="ARBA00006432"/>
    </source>
</evidence>
<dbReference type="Pfam" id="PF00501">
    <property type="entry name" value="AMP-binding"/>
    <property type="match status" value="1"/>
</dbReference>
<feature type="domain" description="AMP-binding enzyme C-terminal" evidence="7">
    <location>
        <begin position="445"/>
        <end position="519"/>
    </location>
</feature>
<dbReference type="GO" id="GO:0019748">
    <property type="term" value="P:secondary metabolic process"/>
    <property type="evidence" value="ECO:0007669"/>
    <property type="project" value="TreeGrafter"/>
</dbReference>
<dbReference type="AlphaFoldDB" id="A0AAN7W5S7"/>
<dbReference type="Gene3D" id="3.30.300.30">
    <property type="match status" value="1"/>
</dbReference>
<dbReference type="PANTHER" id="PTHR24096">
    <property type="entry name" value="LONG-CHAIN-FATTY-ACID--COA LIGASE"/>
    <property type="match status" value="1"/>
</dbReference>
<proteinExistence type="inferred from homology"/>
<evidence type="ECO:0000256" key="4">
    <source>
        <dbReference type="ARBA" id="ARBA00022741"/>
    </source>
</evidence>
<organism evidence="8 9">
    <name type="scientific">Elasticomyces elasticus</name>
    <dbReference type="NCBI Taxonomy" id="574655"/>
    <lineage>
        <taxon>Eukaryota</taxon>
        <taxon>Fungi</taxon>
        <taxon>Dikarya</taxon>
        <taxon>Ascomycota</taxon>
        <taxon>Pezizomycotina</taxon>
        <taxon>Dothideomycetes</taxon>
        <taxon>Dothideomycetidae</taxon>
        <taxon>Mycosphaerellales</taxon>
        <taxon>Teratosphaeriaceae</taxon>
        <taxon>Elasticomyces</taxon>
    </lineage>
</organism>
<name>A0AAN7W5S7_9PEZI</name>
<dbReference type="InterPro" id="IPR042099">
    <property type="entry name" value="ANL_N_sf"/>
</dbReference>
<dbReference type="Pfam" id="PF13193">
    <property type="entry name" value="AMP-binding_C"/>
    <property type="match status" value="1"/>
</dbReference>
<keyword evidence="3" id="KW-0436">Ligase</keyword>
<dbReference type="GO" id="GO:0016405">
    <property type="term" value="F:CoA-ligase activity"/>
    <property type="evidence" value="ECO:0007669"/>
    <property type="project" value="TreeGrafter"/>
</dbReference>
<dbReference type="GO" id="GO:0005524">
    <property type="term" value="F:ATP binding"/>
    <property type="evidence" value="ECO:0007669"/>
    <property type="project" value="UniProtKB-KW"/>
</dbReference>
<evidence type="ECO:0000313" key="8">
    <source>
        <dbReference type="EMBL" id="KAK5694876.1"/>
    </source>
</evidence>
<evidence type="ECO:0000259" key="6">
    <source>
        <dbReference type="Pfam" id="PF00501"/>
    </source>
</evidence>
<sequence length="536" mass="59318">MAATARTAAHLGDHQDLVSFTFSSAYDEDKPFLIDAANVSRSVTRRKAYSLVAALAGTFRAQSTVCLHLPNDVLYPVLVLAIFASHCRWTGSNPACTAAELEHHFRTSETDYVVTMPESLATVRSAVQASGNRAEIILFSDLLEEDQTGAILSASLQSNGHTLRTLRDLLQSPPNVDLPTMLSNILPNDIAALQQTSGTTGLPKMAMRSHHSMKSELEAITDDSKTYEVRRLFCTPIFHAFSAPEMLFNTLRLGQISYFMRRFDDSFAQKVHDFRITETFGTPAMLLKLANKPEDYHLLQSLRNVAYGGAPVGSELRRRFLSIFKVPPRLVPVYGMTEGGWFTTLKHPEEDDTGSVGRPVPGYELKISSSNYDQSRTKHSEGEILVRGPQVMQEYLGNSEATSGAFEDGWLKTGDIGYLDNDKLYLVDRVKDMIKVNGWQVSPVELQNVLLQLEDVLEAAVFGEGHDVDEHPVACVVKKETSLTAEAVREHLHGKLASYKVSKCEVRFVDAIPKSATGKVVKELLRKQAVLDESLA</sequence>
<dbReference type="EMBL" id="JAVRQU010000015">
    <property type="protein sequence ID" value="KAK5694876.1"/>
    <property type="molecule type" value="Genomic_DNA"/>
</dbReference>
<keyword evidence="5" id="KW-0067">ATP-binding</keyword>
<dbReference type="InterPro" id="IPR025110">
    <property type="entry name" value="AMP-bd_C"/>
</dbReference>
<evidence type="ECO:0000259" key="7">
    <source>
        <dbReference type="Pfam" id="PF13193"/>
    </source>
</evidence>
<comment type="caution">
    <text evidence="8">The sequence shown here is derived from an EMBL/GenBank/DDBJ whole genome shotgun (WGS) entry which is preliminary data.</text>
</comment>
<reference evidence="8" key="1">
    <citation type="submission" date="2023-08" db="EMBL/GenBank/DDBJ databases">
        <title>Black Yeasts Isolated from many extreme environments.</title>
        <authorList>
            <person name="Coleine C."/>
            <person name="Stajich J.E."/>
            <person name="Selbmann L."/>
        </authorList>
    </citation>
    <scope>NUCLEOTIDE SEQUENCE</scope>
    <source>
        <strain evidence="8">CCFEE 5810</strain>
    </source>
</reference>
<feature type="domain" description="AMP-dependent synthetase/ligase" evidence="6">
    <location>
        <begin position="27"/>
        <end position="396"/>
    </location>
</feature>
<dbReference type="Proteomes" id="UP001310594">
    <property type="component" value="Unassembled WGS sequence"/>
</dbReference>
<gene>
    <name evidence="8" type="ORF">LTR97_009467</name>
</gene>
<dbReference type="Gene3D" id="3.40.50.12780">
    <property type="entry name" value="N-terminal domain of ligase-like"/>
    <property type="match status" value="1"/>
</dbReference>
<dbReference type="InterPro" id="IPR020845">
    <property type="entry name" value="AMP-binding_CS"/>
</dbReference>
<evidence type="ECO:0008006" key="10">
    <source>
        <dbReference type="Google" id="ProtNLM"/>
    </source>
</evidence>
<dbReference type="PROSITE" id="PS00455">
    <property type="entry name" value="AMP_BINDING"/>
    <property type="match status" value="1"/>
</dbReference>
<protein>
    <recommendedName>
        <fullName evidence="10">AMP-dependent synthetase/ligase domain-containing protein</fullName>
    </recommendedName>
</protein>
<evidence type="ECO:0000313" key="9">
    <source>
        <dbReference type="Proteomes" id="UP001310594"/>
    </source>
</evidence>
<dbReference type="PANTHER" id="PTHR24096:SF317">
    <property type="entry name" value="ADENYLATE-FORMING ENZYME AFEA"/>
    <property type="match status" value="1"/>
</dbReference>
<evidence type="ECO:0000256" key="1">
    <source>
        <dbReference type="ARBA" id="ARBA00005179"/>
    </source>
</evidence>
<dbReference type="SUPFAM" id="SSF56801">
    <property type="entry name" value="Acetyl-CoA synthetase-like"/>
    <property type="match status" value="1"/>
</dbReference>
<accession>A0AAN7W5S7</accession>